<feature type="transmembrane region" description="Helical" evidence="2">
    <location>
        <begin position="77"/>
        <end position="96"/>
    </location>
</feature>
<dbReference type="InterPro" id="IPR000160">
    <property type="entry name" value="GGDEF_dom"/>
</dbReference>
<feature type="coiled-coil region" evidence="1">
    <location>
        <begin position="183"/>
        <end position="231"/>
    </location>
</feature>
<sequence length="780" mass="89833">MQKNNHYFKGFESSEKTNQIASLIFGICTIFGVILYFVLRTIDQGYISSRVVIVCTAMGIFAVLPYVLSKITVRQSLITHINAVIFSSTYVILILGDREASNLTLWSSIFVLVILSLMYSNRIVLSIVSLTSLSLFAFISFQEPDEAVKLNIADHLGRIGILSMVIAVAFYINYLLRQRLYDNDKKLNEMSLQRDEIEALYEEITATEEELRDKYDELVNYQESLRQSEDRYKKIFEASNEALFEWDLDSNKKFLSENWFSIFDLDTEGEFLIEEWFAKIHPEDLSSVFKNIERLKKGEISIYETEFRYQNVQREYNWFSSKFVGISNNKGDTTNLLGAFINIHEKKTQQDELVFIASHDVLTGLPNKIWFIDYFSSLLKENKSGFLILMDIDNFKYINDVFGHPVGDIVLRLLSNNIKKQGNDFTIAKFGGDEFICCISGGERNFKEAYDNILEIVNTPIQYKDQEFILGISSGVVEFNNNAQDVHDYIKKAEIAMYKAKELGKNNWVIFDEKMNEQVIRTSKLENGLKNALHSHEFMVYYQPQYLIKGKKLFGYEALIRWYNPEFGFVTPDSFIGLAETTGIINDIGYFVINEACKFILELDERGWKDITISVNVSPIQLSNQMFEDKVMNIIEYYGIRPERLCFEVTETAVMQSFKDNVDKLARLRKKGFKISLDDFGTGYSSLSYLKSIPVSEVKIDRSFINDICKKDEMNVKLVRAIIEISHDFGFKVVAEGVEENSQLDMLAGMNCDMVQGYLFSKPVPSEEALRISDNCMQGV</sequence>
<dbReference type="RefSeq" id="WP_036944591.1">
    <property type="nucleotide sequence ID" value="NZ_JQKC01000032.1"/>
</dbReference>
<evidence type="ECO:0000259" key="3">
    <source>
        <dbReference type="PROSITE" id="PS50883"/>
    </source>
</evidence>
<dbReference type="Gene3D" id="3.20.20.450">
    <property type="entry name" value="EAL domain"/>
    <property type="match status" value="1"/>
</dbReference>
<keyword evidence="2" id="KW-0472">Membrane</keyword>
<dbReference type="InterPro" id="IPR029787">
    <property type="entry name" value="Nucleotide_cyclase"/>
</dbReference>
<dbReference type="InterPro" id="IPR035919">
    <property type="entry name" value="EAL_sf"/>
</dbReference>
<feature type="domain" description="GGDEF" evidence="4">
    <location>
        <begin position="383"/>
        <end position="513"/>
    </location>
</feature>
<dbReference type="SMART" id="SM00052">
    <property type="entry name" value="EAL"/>
    <property type="match status" value="1"/>
</dbReference>
<dbReference type="Pfam" id="PF00990">
    <property type="entry name" value="GGDEF"/>
    <property type="match status" value="1"/>
</dbReference>
<keyword evidence="2" id="KW-1133">Transmembrane helix</keyword>
<dbReference type="InterPro" id="IPR013655">
    <property type="entry name" value="PAS_fold_3"/>
</dbReference>
<comment type="caution">
    <text evidence="5">The sequence shown here is derived from an EMBL/GenBank/DDBJ whole genome shotgun (WGS) entry which is preliminary data.</text>
</comment>
<dbReference type="Gene3D" id="3.30.70.270">
    <property type="match status" value="1"/>
</dbReference>
<dbReference type="OrthoDB" id="9805474at2"/>
<evidence type="ECO:0000256" key="2">
    <source>
        <dbReference type="SAM" id="Phobius"/>
    </source>
</evidence>
<dbReference type="PROSITE" id="PS50883">
    <property type="entry name" value="EAL"/>
    <property type="match status" value="1"/>
</dbReference>
<feature type="transmembrane region" description="Helical" evidence="2">
    <location>
        <begin position="108"/>
        <end position="139"/>
    </location>
</feature>
<gene>
    <name evidence="5" type="ORF">Bccel_2809</name>
</gene>
<keyword evidence="6" id="KW-1185">Reference proteome</keyword>
<feature type="transmembrane region" description="Helical" evidence="2">
    <location>
        <begin position="20"/>
        <end position="39"/>
    </location>
</feature>
<dbReference type="CDD" id="cd01948">
    <property type="entry name" value="EAL"/>
    <property type="match status" value="1"/>
</dbReference>
<dbReference type="InterPro" id="IPR043128">
    <property type="entry name" value="Rev_trsase/Diguanyl_cyclase"/>
</dbReference>
<dbReference type="PANTHER" id="PTHR44757:SF2">
    <property type="entry name" value="BIOFILM ARCHITECTURE MAINTENANCE PROTEIN MBAA"/>
    <property type="match status" value="1"/>
</dbReference>
<reference evidence="6" key="1">
    <citation type="submission" date="2015-07" db="EMBL/GenBank/DDBJ databases">
        <title>Near-Complete Genome Sequence of the Cellulolytic Bacterium Bacteroides (Pseudobacteroides) cellulosolvens ATCC 35603.</title>
        <authorList>
            <person name="Dassa B."/>
            <person name="Utturkar S.M."/>
            <person name="Klingeman D.M."/>
            <person name="Hurt R.A."/>
            <person name="Keller M."/>
            <person name="Xu J."/>
            <person name="Reddy Y.H.K."/>
            <person name="Borovok I."/>
            <person name="Grinberg I.R."/>
            <person name="Lamed R."/>
            <person name="Zhivin O."/>
            <person name="Bayer E.A."/>
            <person name="Brown S.D."/>
        </authorList>
    </citation>
    <scope>NUCLEOTIDE SEQUENCE [LARGE SCALE GENOMIC DNA]</scope>
    <source>
        <strain evidence="6">DSM 2933</strain>
    </source>
</reference>
<keyword evidence="2" id="KW-0812">Transmembrane</keyword>
<accession>A0A0L6JP31</accession>
<evidence type="ECO:0000313" key="5">
    <source>
        <dbReference type="EMBL" id="KNY27538.1"/>
    </source>
</evidence>
<evidence type="ECO:0000259" key="4">
    <source>
        <dbReference type="PROSITE" id="PS50887"/>
    </source>
</evidence>
<dbReference type="SUPFAM" id="SSF55073">
    <property type="entry name" value="Nucleotide cyclase"/>
    <property type="match status" value="1"/>
</dbReference>
<proteinExistence type="predicted"/>
<dbReference type="SMART" id="SM00267">
    <property type="entry name" value="GGDEF"/>
    <property type="match status" value="1"/>
</dbReference>
<dbReference type="Pfam" id="PF08447">
    <property type="entry name" value="PAS_3"/>
    <property type="match status" value="1"/>
</dbReference>
<dbReference type="SUPFAM" id="SSF55785">
    <property type="entry name" value="PYP-like sensor domain (PAS domain)"/>
    <property type="match status" value="1"/>
</dbReference>
<dbReference type="NCBIfam" id="TIGR00254">
    <property type="entry name" value="GGDEF"/>
    <property type="match status" value="1"/>
</dbReference>
<dbReference type="Gene3D" id="3.30.450.20">
    <property type="entry name" value="PAS domain"/>
    <property type="match status" value="1"/>
</dbReference>
<dbReference type="Proteomes" id="UP000036923">
    <property type="component" value="Unassembled WGS sequence"/>
</dbReference>
<dbReference type="NCBIfam" id="TIGR00229">
    <property type="entry name" value="sensory_box"/>
    <property type="match status" value="1"/>
</dbReference>
<dbReference type="eggNOG" id="COG5001">
    <property type="taxonomic scope" value="Bacteria"/>
</dbReference>
<dbReference type="InterPro" id="IPR035965">
    <property type="entry name" value="PAS-like_dom_sf"/>
</dbReference>
<evidence type="ECO:0000256" key="1">
    <source>
        <dbReference type="SAM" id="Coils"/>
    </source>
</evidence>
<dbReference type="CDD" id="cd01949">
    <property type="entry name" value="GGDEF"/>
    <property type="match status" value="1"/>
</dbReference>
<dbReference type="InterPro" id="IPR052155">
    <property type="entry name" value="Biofilm_reg_signaling"/>
</dbReference>
<dbReference type="PROSITE" id="PS50887">
    <property type="entry name" value="GGDEF"/>
    <property type="match status" value="1"/>
</dbReference>
<keyword evidence="1" id="KW-0175">Coiled coil</keyword>
<dbReference type="EMBL" id="LGTC01000001">
    <property type="protein sequence ID" value="KNY27538.1"/>
    <property type="molecule type" value="Genomic_DNA"/>
</dbReference>
<feature type="transmembrane region" description="Helical" evidence="2">
    <location>
        <begin position="51"/>
        <end position="71"/>
    </location>
</feature>
<dbReference type="AlphaFoldDB" id="A0A0L6JP31"/>
<dbReference type="STRING" id="398512.Bccel_2809"/>
<dbReference type="Pfam" id="PF00563">
    <property type="entry name" value="EAL"/>
    <property type="match status" value="1"/>
</dbReference>
<dbReference type="SUPFAM" id="SSF141868">
    <property type="entry name" value="EAL domain-like"/>
    <property type="match status" value="1"/>
</dbReference>
<dbReference type="PANTHER" id="PTHR44757">
    <property type="entry name" value="DIGUANYLATE CYCLASE DGCP"/>
    <property type="match status" value="1"/>
</dbReference>
<name>A0A0L6JP31_9FIRM</name>
<dbReference type="InterPro" id="IPR001633">
    <property type="entry name" value="EAL_dom"/>
</dbReference>
<protein>
    <submittedName>
        <fullName evidence="5">Diguanylate cyclase/phosphodiesterase with PAS/PAC sensor(S)</fullName>
    </submittedName>
</protein>
<feature type="transmembrane region" description="Helical" evidence="2">
    <location>
        <begin position="159"/>
        <end position="176"/>
    </location>
</feature>
<evidence type="ECO:0000313" key="6">
    <source>
        <dbReference type="Proteomes" id="UP000036923"/>
    </source>
</evidence>
<dbReference type="InterPro" id="IPR000014">
    <property type="entry name" value="PAS"/>
</dbReference>
<organism evidence="5 6">
    <name type="scientific">Pseudobacteroides cellulosolvens ATCC 35603 = DSM 2933</name>
    <dbReference type="NCBI Taxonomy" id="398512"/>
    <lineage>
        <taxon>Bacteria</taxon>
        <taxon>Bacillati</taxon>
        <taxon>Bacillota</taxon>
        <taxon>Clostridia</taxon>
        <taxon>Eubacteriales</taxon>
        <taxon>Oscillospiraceae</taxon>
        <taxon>Pseudobacteroides</taxon>
    </lineage>
</organism>
<feature type="domain" description="EAL" evidence="3">
    <location>
        <begin position="522"/>
        <end position="777"/>
    </location>
</feature>
<dbReference type="PATRIC" id="fig|398512.5.peg.2942"/>